<proteinExistence type="predicted"/>
<dbReference type="SUPFAM" id="SSF55821">
    <property type="entry name" value="YrdC/RibB"/>
    <property type="match status" value="1"/>
</dbReference>
<evidence type="ECO:0000313" key="1">
    <source>
        <dbReference type="EMBL" id="SVC17734.1"/>
    </source>
</evidence>
<organism evidence="1">
    <name type="scientific">marine metagenome</name>
    <dbReference type="NCBI Taxonomy" id="408172"/>
    <lineage>
        <taxon>unclassified sequences</taxon>
        <taxon>metagenomes</taxon>
        <taxon>ecological metagenomes</taxon>
    </lineage>
</organism>
<name>A0A382JYW0_9ZZZZ</name>
<reference evidence="1" key="1">
    <citation type="submission" date="2018-05" db="EMBL/GenBank/DDBJ databases">
        <authorList>
            <person name="Lanie J.A."/>
            <person name="Ng W.-L."/>
            <person name="Kazmierczak K.M."/>
            <person name="Andrzejewski T.M."/>
            <person name="Davidsen T.M."/>
            <person name="Wayne K.J."/>
            <person name="Tettelin H."/>
            <person name="Glass J.I."/>
            <person name="Rusch D."/>
            <person name="Podicherti R."/>
            <person name="Tsui H.-C.T."/>
            <person name="Winkler M.E."/>
        </authorList>
    </citation>
    <scope>NUCLEOTIDE SEQUENCE</scope>
</reference>
<dbReference type="Gene3D" id="3.90.870.10">
    <property type="entry name" value="DHBP synthase"/>
    <property type="match status" value="1"/>
</dbReference>
<sequence>MSKSMLINSNSFSSSELEQAVKEIQSGGVVMIPTDTLYGLAV</sequence>
<accession>A0A382JYW0</accession>
<feature type="non-terminal residue" evidence="1">
    <location>
        <position position="42"/>
    </location>
</feature>
<evidence type="ECO:0008006" key="2">
    <source>
        <dbReference type="Google" id="ProtNLM"/>
    </source>
</evidence>
<dbReference type="EMBL" id="UINC01077532">
    <property type="protein sequence ID" value="SVC17734.1"/>
    <property type="molecule type" value="Genomic_DNA"/>
</dbReference>
<dbReference type="InterPro" id="IPR017945">
    <property type="entry name" value="DHBP_synth_RibB-like_a/b_dom"/>
</dbReference>
<dbReference type="AlphaFoldDB" id="A0A382JYW0"/>
<protein>
    <recommendedName>
        <fullName evidence="2">YrdC-like domain-containing protein</fullName>
    </recommendedName>
</protein>
<gene>
    <name evidence="1" type="ORF">METZ01_LOCUS270588</name>
</gene>